<feature type="binding site" evidence="9">
    <location>
        <begin position="215"/>
        <end position="222"/>
    </location>
    <ligand>
        <name>NAD(+)</name>
        <dbReference type="ChEBI" id="CHEBI:57540"/>
    </ligand>
</feature>
<keyword evidence="6" id="KW-1015">Disulfide bond</keyword>
<protein>
    <recommendedName>
        <fullName evidence="17">Dihydrolipoyl dehydrogenase</fullName>
    </recommendedName>
</protein>
<keyword evidence="9" id="KW-0547">Nucleotide-binding</keyword>
<dbReference type="InterPro" id="IPR036188">
    <property type="entry name" value="FAD/NAD-bd_sf"/>
</dbReference>
<comment type="cofactor">
    <cofactor evidence="9">
        <name>FAD</name>
        <dbReference type="ChEBI" id="CHEBI:57692"/>
    </cofactor>
    <text evidence="9">Binds 1 FAD per subunit.</text>
</comment>
<dbReference type="Pfam" id="PF07992">
    <property type="entry name" value="Pyr_redox_2"/>
    <property type="match status" value="1"/>
</dbReference>
<dbReference type="Proteomes" id="UP001190700">
    <property type="component" value="Unassembled WGS sequence"/>
</dbReference>
<keyword evidence="4 11" id="KW-0560">Oxidoreductase</keyword>
<dbReference type="SUPFAM" id="SSF55424">
    <property type="entry name" value="FAD/NAD-linked reductases, dimerisation (C-terminal) domain"/>
    <property type="match status" value="1"/>
</dbReference>
<dbReference type="EMBL" id="LGRX02014576">
    <property type="protein sequence ID" value="KAK3264402.1"/>
    <property type="molecule type" value="Genomic_DNA"/>
</dbReference>
<evidence type="ECO:0000256" key="10">
    <source>
        <dbReference type="PIRSR" id="PIRSR000350-4"/>
    </source>
</evidence>
<evidence type="ECO:0000256" key="5">
    <source>
        <dbReference type="ARBA" id="ARBA00023027"/>
    </source>
</evidence>
<evidence type="ECO:0000256" key="6">
    <source>
        <dbReference type="ARBA" id="ARBA00023157"/>
    </source>
</evidence>
<dbReference type="PRINTS" id="PR00368">
    <property type="entry name" value="FADPNR"/>
</dbReference>
<dbReference type="Gene3D" id="3.30.390.30">
    <property type="match status" value="1"/>
</dbReference>
<dbReference type="AlphaFoldDB" id="A0AAE0FRF3"/>
<dbReference type="GO" id="GO:0045252">
    <property type="term" value="C:oxoglutarate dehydrogenase complex"/>
    <property type="evidence" value="ECO:0007669"/>
    <property type="project" value="TreeGrafter"/>
</dbReference>
<reference evidence="15 16" key="1">
    <citation type="journal article" date="2015" name="Genome Biol. Evol.">
        <title>Comparative Genomics of a Bacterivorous Green Alga Reveals Evolutionary Causalities and Consequences of Phago-Mixotrophic Mode of Nutrition.</title>
        <authorList>
            <person name="Burns J.A."/>
            <person name="Paasch A."/>
            <person name="Narechania A."/>
            <person name="Kim E."/>
        </authorList>
    </citation>
    <scope>NUCLEOTIDE SEQUENCE [LARGE SCALE GENOMIC DNA]</scope>
    <source>
        <strain evidence="15 16">PLY_AMNH</strain>
    </source>
</reference>
<evidence type="ECO:0000259" key="14">
    <source>
        <dbReference type="Pfam" id="PF07992"/>
    </source>
</evidence>
<evidence type="ECO:0000256" key="12">
    <source>
        <dbReference type="SAM" id="MobiDB-lite"/>
    </source>
</evidence>
<keyword evidence="16" id="KW-1185">Reference proteome</keyword>
<dbReference type="PANTHER" id="PTHR22912:SF151">
    <property type="entry name" value="DIHYDROLIPOYL DEHYDROGENASE, MITOCHONDRIAL"/>
    <property type="match status" value="1"/>
</dbReference>
<feature type="domain" description="FAD/NAD(P)-binding" evidence="14">
    <location>
        <begin position="37"/>
        <end position="374"/>
    </location>
</feature>
<comment type="similarity">
    <text evidence="1 11">Belongs to the class-I pyridine nucleotide-disulfide oxidoreductase family.</text>
</comment>
<gene>
    <name evidence="15" type="ORF">CYMTET_26859</name>
</gene>
<dbReference type="GO" id="GO:0004148">
    <property type="term" value="F:dihydrolipoyl dehydrogenase (NADH) activity"/>
    <property type="evidence" value="ECO:0007669"/>
    <property type="project" value="TreeGrafter"/>
</dbReference>
<feature type="binding site" evidence="9">
    <location>
        <position position="83"/>
    </location>
    <ligand>
        <name>FAD</name>
        <dbReference type="ChEBI" id="CHEBI:57692"/>
    </ligand>
</feature>
<dbReference type="GO" id="GO:0050660">
    <property type="term" value="F:flavin adenine dinucleotide binding"/>
    <property type="evidence" value="ECO:0007669"/>
    <property type="project" value="TreeGrafter"/>
</dbReference>
<evidence type="ECO:0000313" key="15">
    <source>
        <dbReference type="EMBL" id="KAK3264402.1"/>
    </source>
</evidence>
<dbReference type="GO" id="GO:0005739">
    <property type="term" value="C:mitochondrion"/>
    <property type="evidence" value="ECO:0007669"/>
    <property type="project" value="TreeGrafter"/>
</dbReference>
<dbReference type="PROSITE" id="PS00076">
    <property type="entry name" value="PYRIDINE_REDOX_1"/>
    <property type="match status" value="1"/>
</dbReference>
<feature type="region of interest" description="Disordered" evidence="12">
    <location>
        <begin position="1"/>
        <end position="25"/>
    </location>
</feature>
<feature type="binding site" evidence="9">
    <location>
        <position position="238"/>
    </location>
    <ligand>
        <name>NAD(+)</name>
        <dbReference type="ChEBI" id="CHEBI:57540"/>
    </ligand>
</feature>
<feature type="binding site" evidence="9">
    <location>
        <position position="149"/>
    </location>
    <ligand>
        <name>FAD</name>
        <dbReference type="ChEBI" id="CHEBI:57692"/>
    </ligand>
</feature>
<organism evidence="15 16">
    <name type="scientific">Cymbomonas tetramitiformis</name>
    <dbReference type="NCBI Taxonomy" id="36881"/>
    <lineage>
        <taxon>Eukaryota</taxon>
        <taxon>Viridiplantae</taxon>
        <taxon>Chlorophyta</taxon>
        <taxon>Pyramimonadophyceae</taxon>
        <taxon>Pyramimonadales</taxon>
        <taxon>Pyramimonadaceae</taxon>
        <taxon>Cymbomonas</taxon>
    </lineage>
</organism>
<feature type="active site" description="Proton acceptor" evidence="8">
    <location>
        <position position="495"/>
    </location>
</feature>
<feature type="binding site" evidence="9">
    <location>
        <begin position="178"/>
        <end position="180"/>
    </location>
    <ligand>
        <name>FAD</name>
        <dbReference type="ChEBI" id="CHEBI:57692"/>
    </ligand>
</feature>
<evidence type="ECO:0000256" key="11">
    <source>
        <dbReference type="RuleBase" id="RU003691"/>
    </source>
</evidence>
<evidence type="ECO:0000256" key="3">
    <source>
        <dbReference type="ARBA" id="ARBA00022827"/>
    </source>
</evidence>
<evidence type="ECO:0000256" key="4">
    <source>
        <dbReference type="ARBA" id="ARBA00023002"/>
    </source>
</evidence>
<accession>A0AAE0FRF3</accession>
<sequence>MPKRPAHSSIPAVRTTQTSEITTRASASSADSLTYDYDLIIIGCGVGGHGAALHAIEKGLRTCVLESDVVGGTCVNRGCVPSKALLAATGRVRDLRNKMHLASMGIRVGDVDFDVEGIRHHADQLVTTMRTNLSNSLESVGVDLLRGHGYFVDNHTITYELPDDKGGTITAKDIIICTGSVPAVPPGIQIDGKTVFSSDDALKMSWLPPWVAIIGSGYIGLEFADIYTALGSEVTFIEAVDKLMPAFDGDIARMANRLLIQPRHIDAHSGVFVTKVIPGIPNKVPVKLELTDAKTGEAVDTLEVDACLVATGRSPYTDGLNLDALNVGLAKGGAISVNDKMQVLAKDGSIVEGVWCIGDANARMMLAHAASAQGISAVENMTGNENVLNHLSVPAACFTHPEISFCGLTEEQARAEAEANGFSIAVSKTSYKANSKAQAENEADGMAKLIYRSDTGEILGVHIMGLHAADLIHEASNAIAANQTVADLKFNVHAHPTTSEVIDELIRNAKFTAPELAADDSSAHADAMAKKTFTH</sequence>
<feature type="binding site" evidence="9">
    <location>
        <begin position="365"/>
        <end position="368"/>
    </location>
    <ligand>
        <name>FAD</name>
        <dbReference type="ChEBI" id="CHEBI:57692"/>
    </ligand>
</feature>
<comment type="caution">
    <text evidence="15">The sequence shown here is derived from an EMBL/GenBank/DDBJ whole genome shotgun (WGS) entry which is preliminary data.</text>
</comment>
<keyword evidence="3 9" id="KW-0274">FAD</keyword>
<dbReference type="PIRSF" id="PIRSF000350">
    <property type="entry name" value="Mercury_reductase_MerA"/>
    <property type="match status" value="1"/>
</dbReference>
<dbReference type="PRINTS" id="PR00411">
    <property type="entry name" value="PNDRDTASEI"/>
</dbReference>
<name>A0AAE0FRF3_9CHLO</name>
<feature type="domain" description="Pyridine nucleotide-disulphide oxidoreductase dimerisation" evidence="13">
    <location>
        <begin position="393"/>
        <end position="505"/>
    </location>
</feature>
<keyword evidence="2 11" id="KW-0285">Flavoprotein</keyword>
<dbReference type="InterPro" id="IPR004099">
    <property type="entry name" value="Pyr_nucl-diS_OxRdtase_dimer"/>
</dbReference>
<dbReference type="InterPro" id="IPR016156">
    <property type="entry name" value="FAD/NAD-linked_Rdtase_dimer_sf"/>
</dbReference>
<dbReference type="PANTHER" id="PTHR22912">
    <property type="entry name" value="DISULFIDE OXIDOREDUCTASE"/>
    <property type="match status" value="1"/>
</dbReference>
<dbReference type="Gene3D" id="3.50.50.60">
    <property type="entry name" value="FAD/NAD(P)-binding domain"/>
    <property type="match status" value="2"/>
</dbReference>
<evidence type="ECO:0000259" key="13">
    <source>
        <dbReference type="Pfam" id="PF02852"/>
    </source>
</evidence>
<evidence type="ECO:0000256" key="8">
    <source>
        <dbReference type="PIRSR" id="PIRSR000350-2"/>
    </source>
</evidence>
<evidence type="ECO:0000256" key="1">
    <source>
        <dbReference type="ARBA" id="ARBA00007532"/>
    </source>
</evidence>
<dbReference type="InterPro" id="IPR023753">
    <property type="entry name" value="FAD/NAD-binding_dom"/>
</dbReference>
<feature type="binding site" evidence="9">
    <location>
        <position position="312"/>
    </location>
    <ligand>
        <name>NAD(+)</name>
        <dbReference type="ChEBI" id="CHEBI:57540"/>
    </ligand>
</feature>
<dbReference type="FunFam" id="3.30.390.30:FF:000001">
    <property type="entry name" value="Dihydrolipoyl dehydrogenase"/>
    <property type="match status" value="1"/>
</dbReference>
<dbReference type="Pfam" id="PF02852">
    <property type="entry name" value="Pyr_redox_dim"/>
    <property type="match status" value="1"/>
</dbReference>
<evidence type="ECO:0000256" key="7">
    <source>
        <dbReference type="ARBA" id="ARBA00023284"/>
    </source>
</evidence>
<dbReference type="GO" id="GO:0006103">
    <property type="term" value="P:2-oxoglutarate metabolic process"/>
    <property type="evidence" value="ECO:0007669"/>
    <property type="project" value="TreeGrafter"/>
</dbReference>
<evidence type="ECO:0000256" key="2">
    <source>
        <dbReference type="ARBA" id="ARBA00022630"/>
    </source>
</evidence>
<dbReference type="SUPFAM" id="SSF51905">
    <property type="entry name" value="FAD/NAD(P)-binding domain"/>
    <property type="match status" value="1"/>
</dbReference>
<keyword evidence="7 11" id="KW-0676">Redox-active center</keyword>
<dbReference type="InterPro" id="IPR001100">
    <property type="entry name" value="Pyr_nuc-diS_OxRdtase"/>
</dbReference>
<dbReference type="InterPro" id="IPR012999">
    <property type="entry name" value="Pyr_OxRdtase_I_AS"/>
</dbReference>
<dbReference type="InterPro" id="IPR050151">
    <property type="entry name" value="Class-I_Pyr_Nuc-Dis_Oxidored"/>
</dbReference>
<feature type="compositionally biased region" description="Polar residues" evidence="12">
    <location>
        <begin position="14"/>
        <end position="25"/>
    </location>
</feature>
<keyword evidence="5 9" id="KW-0520">NAD</keyword>
<feature type="binding site" evidence="9">
    <location>
        <position position="359"/>
    </location>
    <ligand>
        <name>FAD</name>
        <dbReference type="ChEBI" id="CHEBI:57692"/>
    </ligand>
</feature>
<feature type="disulfide bond" description="Redox-active" evidence="10">
    <location>
        <begin position="74"/>
        <end position="79"/>
    </location>
</feature>
<evidence type="ECO:0008006" key="17">
    <source>
        <dbReference type="Google" id="ProtNLM"/>
    </source>
</evidence>
<evidence type="ECO:0000256" key="9">
    <source>
        <dbReference type="PIRSR" id="PIRSR000350-3"/>
    </source>
</evidence>
<evidence type="ECO:0000313" key="16">
    <source>
        <dbReference type="Proteomes" id="UP001190700"/>
    </source>
</evidence>
<proteinExistence type="inferred from homology"/>